<dbReference type="EMBL" id="LAZR01030105">
    <property type="protein sequence ID" value="KKL57619.1"/>
    <property type="molecule type" value="Genomic_DNA"/>
</dbReference>
<proteinExistence type="predicted"/>
<evidence type="ECO:0000313" key="1">
    <source>
        <dbReference type="EMBL" id="KKL57619.1"/>
    </source>
</evidence>
<protein>
    <submittedName>
        <fullName evidence="1">Uncharacterized protein</fullName>
    </submittedName>
</protein>
<sequence>MKQATCEERISKELEDELESLHNSLKEWNNCGACHHEWFEDGVIDCPECKSDDISTEEGWLWYEQRLLESTLVHKKYHIGLSWGGPADGFYVYTDDENNVERITYYFQDWFDGAERELRGDDFDIALQVLEPQIELLACV</sequence>
<organism evidence="1">
    <name type="scientific">marine sediment metagenome</name>
    <dbReference type="NCBI Taxonomy" id="412755"/>
    <lineage>
        <taxon>unclassified sequences</taxon>
        <taxon>metagenomes</taxon>
        <taxon>ecological metagenomes</taxon>
    </lineage>
</organism>
<dbReference type="AlphaFoldDB" id="A0A0F9D7Q2"/>
<name>A0A0F9D7Q2_9ZZZZ</name>
<accession>A0A0F9D7Q2</accession>
<gene>
    <name evidence="1" type="ORF">LCGC14_2233610</name>
</gene>
<comment type="caution">
    <text evidence="1">The sequence shown here is derived from an EMBL/GenBank/DDBJ whole genome shotgun (WGS) entry which is preliminary data.</text>
</comment>
<reference evidence="1" key="1">
    <citation type="journal article" date="2015" name="Nature">
        <title>Complex archaea that bridge the gap between prokaryotes and eukaryotes.</title>
        <authorList>
            <person name="Spang A."/>
            <person name="Saw J.H."/>
            <person name="Jorgensen S.L."/>
            <person name="Zaremba-Niedzwiedzka K."/>
            <person name="Martijn J."/>
            <person name="Lind A.E."/>
            <person name="van Eijk R."/>
            <person name="Schleper C."/>
            <person name="Guy L."/>
            <person name="Ettema T.J."/>
        </authorList>
    </citation>
    <scope>NUCLEOTIDE SEQUENCE</scope>
</reference>